<organism evidence="1 2">
    <name type="scientific">Sphingomonas rustica</name>
    <dbReference type="NCBI Taxonomy" id="3103142"/>
    <lineage>
        <taxon>Bacteria</taxon>
        <taxon>Pseudomonadati</taxon>
        <taxon>Pseudomonadota</taxon>
        <taxon>Alphaproteobacteria</taxon>
        <taxon>Sphingomonadales</taxon>
        <taxon>Sphingomonadaceae</taxon>
        <taxon>Sphingomonas</taxon>
    </lineage>
</organism>
<reference evidence="1 2" key="1">
    <citation type="submission" date="2024-05" db="EMBL/GenBank/DDBJ databases">
        <title>Sphingomonas sp. HF-S3 16S ribosomal RNA gene Genome sequencing and assembly.</title>
        <authorList>
            <person name="Lee H."/>
        </authorList>
    </citation>
    <scope>NUCLEOTIDE SEQUENCE [LARGE SCALE GENOMIC DNA]</scope>
    <source>
        <strain evidence="1 2">HF-S3</strain>
    </source>
</reference>
<gene>
    <name evidence="1" type="ORF">TPR58_01745</name>
</gene>
<comment type="caution">
    <text evidence="1">The sequence shown here is derived from an EMBL/GenBank/DDBJ whole genome shotgun (WGS) entry which is preliminary data.</text>
</comment>
<dbReference type="EMBL" id="JBDIZK010000001">
    <property type="protein sequence ID" value="MEN3745873.1"/>
    <property type="molecule type" value="Genomic_DNA"/>
</dbReference>
<name>A0ABV0B475_9SPHN</name>
<evidence type="ECO:0008006" key="3">
    <source>
        <dbReference type="Google" id="ProtNLM"/>
    </source>
</evidence>
<proteinExistence type="predicted"/>
<keyword evidence="2" id="KW-1185">Reference proteome</keyword>
<dbReference type="Proteomes" id="UP001427805">
    <property type="component" value="Unassembled WGS sequence"/>
</dbReference>
<protein>
    <recommendedName>
        <fullName evidence="3">TonB C-terminal domain-containing protein</fullName>
    </recommendedName>
</protein>
<sequence length="263" mass="28026">MTMLILPMLLLAAAQDSDRLPESVPATESTIFFGPSRSLKADVATEHPGLPATPVTHRFQCLVDSWKGEPVSCIPLDGAAKPAATRTEFAKRAGAWNGGQGASATLQAAYSHVMFTRLRSTGEAPADATKPNLVPMILSGTVSASDSPKLPASLGTIASSDMEMDDRPSAALLTAYYPAQALRENVEIRMRADCRVQPDRMLLCRDARAAEGEAELSPALLHQFAMSTYQVIGAIRLAPLTKKGDPVVGREVEVRIAFVVPGE</sequence>
<accession>A0ABV0B475</accession>
<evidence type="ECO:0000313" key="2">
    <source>
        <dbReference type="Proteomes" id="UP001427805"/>
    </source>
</evidence>
<evidence type="ECO:0000313" key="1">
    <source>
        <dbReference type="EMBL" id="MEN3745873.1"/>
    </source>
</evidence>
<dbReference type="RefSeq" id="WP_346244877.1">
    <property type="nucleotide sequence ID" value="NZ_JBDIZK010000001.1"/>
</dbReference>